<reference evidence="1" key="1">
    <citation type="submission" date="2021-05" db="EMBL/GenBank/DDBJ databases">
        <authorList>
            <person name="Scholz U."/>
            <person name="Mascher M."/>
            <person name="Fiebig A."/>
        </authorList>
    </citation>
    <scope>NUCLEOTIDE SEQUENCE [LARGE SCALE GENOMIC DNA]</scope>
</reference>
<proteinExistence type="predicted"/>
<name>A0ACD6A8S6_AVESA</name>
<protein>
    <submittedName>
        <fullName evidence="1">Uncharacterized protein</fullName>
    </submittedName>
</protein>
<keyword evidence="2" id="KW-1185">Reference proteome</keyword>
<accession>A0ACD6A8S6</accession>
<dbReference type="EnsemblPlants" id="AVESA.00010b.r2.7DG1356510.1">
    <property type="protein sequence ID" value="AVESA.00010b.r2.7DG1356510.1.CDS.1"/>
    <property type="gene ID" value="AVESA.00010b.r2.7DG1356510"/>
</dbReference>
<organism evidence="1 2">
    <name type="scientific">Avena sativa</name>
    <name type="common">Oat</name>
    <dbReference type="NCBI Taxonomy" id="4498"/>
    <lineage>
        <taxon>Eukaryota</taxon>
        <taxon>Viridiplantae</taxon>
        <taxon>Streptophyta</taxon>
        <taxon>Embryophyta</taxon>
        <taxon>Tracheophyta</taxon>
        <taxon>Spermatophyta</taxon>
        <taxon>Magnoliopsida</taxon>
        <taxon>Liliopsida</taxon>
        <taxon>Poales</taxon>
        <taxon>Poaceae</taxon>
        <taxon>BOP clade</taxon>
        <taxon>Pooideae</taxon>
        <taxon>Poodae</taxon>
        <taxon>Poeae</taxon>
        <taxon>Poeae Chloroplast Group 1 (Aveneae type)</taxon>
        <taxon>Aveninae</taxon>
        <taxon>Avena</taxon>
    </lineage>
</organism>
<sequence length="432" mass="46712">MSANVVINKSPSVAVRPPEPAAPETGCDIDLSPYDKMFVGAAPATVFLVFEHPIHEPAETVRRGLSRALVHYYPIAGRLDADEAVIRCTGGGVAFVAARADCAMNDVKDFSDPSLQEELAIFYPATSYSQSQSQSQSQSRPLALVQVTAFSCGGFVVAVTWDHAVCDGGGLAQFLQAVGELARGLPAPSVVPVRTSDALTLPSPPPFSTDFMQFMASSLEPCPMELLDITIPSSLISRIKHDYSLKTRGKPCSAFDAVAAVLWRCRTRAVMSRPEDLTVLAFTENARGYAGARAGYYGNCVTAQPVTATSGAVASSGVLELVQMIRRGKERVPDRSDMDRLRTRKLVGYNLLGMTSWRGLGLEVPDFGGGRPARVMGYWRDRRTSLPVCAACLPCKDDYNVVSMCVREEHANAFRHELAMMQHNPLSSSSKL</sequence>
<evidence type="ECO:0000313" key="2">
    <source>
        <dbReference type="Proteomes" id="UP001732700"/>
    </source>
</evidence>
<dbReference type="Proteomes" id="UP001732700">
    <property type="component" value="Chromosome 7D"/>
</dbReference>
<evidence type="ECO:0000313" key="1">
    <source>
        <dbReference type="EnsemblPlants" id="AVESA.00010b.r2.7DG1356510.1.CDS.1"/>
    </source>
</evidence>
<reference evidence="1" key="2">
    <citation type="submission" date="2025-09" db="UniProtKB">
        <authorList>
            <consortium name="EnsemblPlants"/>
        </authorList>
    </citation>
    <scope>IDENTIFICATION</scope>
</reference>